<dbReference type="InterPro" id="IPR025847">
    <property type="entry name" value="MEDS_domain"/>
</dbReference>
<dbReference type="InterPro" id="IPR009061">
    <property type="entry name" value="DNA-bd_dom_put_sf"/>
</dbReference>
<feature type="domain" description="MEDS" evidence="2">
    <location>
        <begin position="92"/>
        <end position="244"/>
    </location>
</feature>
<dbReference type="InterPro" id="IPR036388">
    <property type="entry name" value="WH-like_DNA-bd_sf"/>
</dbReference>
<dbReference type="Pfam" id="PF12728">
    <property type="entry name" value="HTH_17"/>
    <property type="match status" value="1"/>
</dbReference>
<keyword evidence="4" id="KW-1185">Reference proteome</keyword>
<dbReference type="AlphaFoldDB" id="A0A1I4EZP8"/>
<evidence type="ECO:0000313" key="3">
    <source>
        <dbReference type="EMBL" id="SFL10026.1"/>
    </source>
</evidence>
<dbReference type="STRING" id="52441.SAMN05216302_103134"/>
<dbReference type="InterPro" id="IPR010093">
    <property type="entry name" value="SinI_DNA-bd"/>
</dbReference>
<proteinExistence type="predicted"/>
<dbReference type="Pfam" id="PF14417">
    <property type="entry name" value="MEDS"/>
    <property type="match status" value="1"/>
</dbReference>
<dbReference type="RefSeq" id="WP_090701968.1">
    <property type="nucleotide sequence ID" value="NZ_FOSP01000031.1"/>
</dbReference>
<evidence type="ECO:0000259" key="1">
    <source>
        <dbReference type="Pfam" id="PF12728"/>
    </source>
</evidence>
<accession>A0A1I4EZP8</accession>
<feature type="domain" description="Helix-turn-helix" evidence="1">
    <location>
        <begin position="11"/>
        <end position="62"/>
    </location>
</feature>
<gene>
    <name evidence="3" type="ORF">SAMN05216302_103134</name>
</gene>
<evidence type="ECO:0000259" key="2">
    <source>
        <dbReference type="Pfam" id="PF14417"/>
    </source>
</evidence>
<organism evidence="3 4">
    <name type="scientific">Nitrosomonas aestuarii</name>
    <dbReference type="NCBI Taxonomy" id="52441"/>
    <lineage>
        <taxon>Bacteria</taxon>
        <taxon>Pseudomonadati</taxon>
        <taxon>Pseudomonadota</taxon>
        <taxon>Betaproteobacteria</taxon>
        <taxon>Nitrosomonadales</taxon>
        <taxon>Nitrosomonadaceae</taxon>
        <taxon>Nitrosomonas</taxon>
    </lineage>
</organism>
<dbReference type="SUPFAM" id="SSF46955">
    <property type="entry name" value="Putative DNA-binding domain"/>
    <property type="match status" value="1"/>
</dbReference>
<dbReference type="Gene3D" id="1.10.10.10">
    <property type="entry name" value="Winged helix-like DNA-binding domain superfamily/Winged helix DNA-binding domain"/>
    <property type="match status" value="1"/>
</dbReference>
<sequence>MNATDNAAESLLNIKQAAKILNASEISLRRWTDSGKLPCLRIGVRRERRFRLSDLLAYLEQNQTQGTITPLERASTKIAHIDLEGISINYGTHLCAFYDTDLGRLKLALPFLLDGLRADDRCFLIATCEVQTIIINELRDVRPCIDRDIQDGRLVLSEGIADGTQLYTFFENAFLNANKQGIKGLRVLGDMAWALQKGVGTAELNDFETRYNQGLGHRFPVVSLCQYDARLFSGTAILTALKCHDDTYHYPLNHFLGV</sequence>
<name>A0A1I4EZP8_9PROT</name>
<reference evidence="4" key="1">
    <citation type="submission" date="2016-10" db="EMBL/GenBank/DDBJ databases">
        <authorList>
            <person name="Varghese N."/>
            <person name="Submissions S."/>
        </authorList>
    </citation>
    <scope>NUCLEOTIDE SEQUENCE [LARGE SCALE GENOMIC DNA]</scope>
    <source>
        <strain evidence="4">Nm69</strain>
    </source>
</reference>
<evidence type="ECO:0000313" key="4">
    <source>
        <dbReference type="Proteomes" id="UP000199533"/>
    </source>
</evidence>
<protein>
    <submittedName>
        <fullName evidence="3">Transcriptional repressor of dcmA and dcmR</fullName>
    </submittedName>
</protein>
<dbReference type="Proteomes" id="UP000199533">
    <property type="component" value="Unassembled WGS sequence"/>
</dbReference>
<dbReference type="InterPro" id="IPR041657">
    <property type="entry name" value="HTH_17"/>
</dbReference>
<dbReference type="NCBIfam" id="TIGR01764">
    <property type="entry name" value="excise"/>
    <property type="match status" value="1"/>
</dbReference>
<dbReference type="EMBL" id="FOSP01000031">
    <property type="protein sequence ID" value="SFL10026.1"/>
    <property type="molecule type" value="Genomic_DNA"/>
</dbReference>
<dbReference type="OrthoDB" id="116243at2"/>
<dbReference type="GO" id="GO:0003677">
    <property type="term" value="F:DNA binding"/>
    <property type="evidence" value="ECO:0007669"/>
    <property type="project" value="InterPro"/>
</dbReference>